<evidence type="ECO:0000313" key="6">
    <source>
        <dbReference type="Proteomes" id="UP000232673"/>
    </source>
</evidence>
<dbReference type="RefSeq" id="WP_079712898.1">
    <property type="nucleotide sequence ID" value="NZ_FUZC01000006.1"/>
</dbReference>
<evidence type="ECO:0000256" key="2">
    <source>
        <dbReference type="ARBA" id="ARBA00022801"/>
    </source>
</evidence>
<evidence type="ECO:0000313" key="5">
    <source>
        <dbReference type="EMBL" id="PKD16444.1"/>
    </source>
</evidence>
<dbReference type="GO" id="GO:0016788">
    <property type="term" value="F:hydrolase activity, acting on ester bonds"/>
    <property type="evidence" value="ECO:0007669"/>
    <property type="project" value="UniProtKB-ARBA"/>
</dbReference>
<dbReference type="CDD" id="cd01821">
    <property type="entry name" value="Rhamnogalacturan_acetylesterase_like"/>
    <property type="match status" value="1"/>
</dbReference>
<evidence type="ECO:0000256" key="3">
    <source>
        <dbReference type="SAM" id="SignalP"/>
    </source>
</evidence>
<comment type="caution">
    <text evidence="5">The sequence shown here is derived from an EMBL/GenBank/DDBJ whole genome shotgun (WGS) entry which is preliminary data.</text>
</comment>
<accession>A0A2N0TP06</accession>
<dbReference type="InterPro" id="IPR037459">
    <property type="entry name" value="RhgT-like"/>
</dbReference>
<comment type="similarity">
    <text evidence="1">Belongs to the 'GDSL' lipolytic enzyme family.</text>
</comment>
<sequence>MKTFRNIFLFICLAFGCISLQAQELNLYLIGDSTMSDKKDPEHNPEHGWGQVLPELLTDKIKVENHAKNGRSTKSFIEEGRWQTVLEKLRAGDYVFIQFGHNDQKYKAPSRFTNPFTGYRSNLERFVNEAREKGANPVLFSSIVRRNFNEHGTLVDTHGEYPLVVRMVADDLEVPFVDLQRATEKLEMFYGVKDSKSLHLHFEPGAQDYYENGKEDDTHLSRKGALLVATLALQEIAAQDLALANYIKKEVKQKEVFSKKE</sequence>
<dbReference type="InterPro" id="IPR013830">
    <property type="entry name" value="SGNH_hydro"/>
</dbReference>
<dbReference type="EMBL" id="LKTS01000046">
    <property type="protein sequence ID" value="PKD16444.1"/>
    <property type="molecule type" value="Genomic_DNA"/>
</dbReference>
<keyword evidence="3" id="KW-0732">Signal</keyword>
<dbReference type="Pfam" id="PF13472">
    <property type="entry name" value="Lipase_GDSL_2"/>
    <property type="match status" value="1"/>
</dbReference>
<dbReference type="Proteomes" id="UP000232673">
    <property type="component" value="Unassembled WGS sequence"/>
</dbReference>
<dbReference type="PROSITE" id="PS51257">
    <property type="entry name" value="PROKAR_LIPOPROTEIN"/>
    <property type="match status" value="1"/>
</dbReference>
<dbReference type="PANTHER" id="PTHR43695:SF1">
    <property type="entry name" value="RHAMNOGALACTURONAN ACETYLESTERASE"/>
    <property type="match status" value="1"/>
</dbReference>
<dbReference type="STRING" id="447422.SAMN05660903_01807"/>
<dbReference type="PANTHER" id="PTHR43695">
    <property type="entry name" value="PUTATIVE (AFU_ORTHOLOGUE AFUA_2G17250)-RELATED"/>
    <property type="match status" value="1"/>
</dbReference>
<feature type="chain" id="PRO_5014761209" evidence="3">
    <location>
        <begin position="23"/>
        <end position="261"/>
    </location>
</feature>
<keyword evidence="6" id="KW-1185">Reference proteome</keyword>
<feature type="domain" description="SGNH hydrolase-type esterase" evidence="4">
    <location>
        <begin position="29"/>
        <end position="225"/>
    </location>
</feature>
<reference evidence="5 6" key="1">
    <citation type="submission" date="2015-10" db="EMBL/GenBank/DDBJ databases">
        <title>Draft genome sequence of Salegentibacter salinarum KCTC 12975.</title>
        <authorList>
            <person name="Lin W."/>
            <person name="Zheng Q."/>
        </authorList>
    </citation>
    <scope>NUCLEOTIDE SEQUENCE [LARGE SCALE GENOMIC DNA]</scope>
    <source>
        <strain evidence="5 6">KCTC 12975</strain>
    </source>
</reference>
<name>A0A2N0TP06_9FLAO</name>
<evidence type="ECO:0000256" key="1">
    <source>
        <dbReference type="ARBA" id="ARBA00008668"/>
    </source>
</evidence>
<dbReference type="OrthoDB" id="9807041at2"/>
<proteinExistence type="inferred from homology"/>
<dbReference type="SUPFAM" id="SSF52266">
    <property type="entry name" value="SGNH hydrolase"/>
    <property type="match status" value="1"/>
</dbReference>
<feature type="signal peptide" evidence="3">
    <location>
        <begin position="1"/>
        <end position="22"/>
    </location>
</feature>
<dbReference type="AlphaFoldDB" id="A0A2N0TP06"/>
<gene>
    <name evidence="5" type="ORF">APR41_08855</name>
</gene>
<dbReference type="InterPro" id="IPR036514">
    <property type="entry name" value="SGNH_hydro_sf"/>
</dbReference>
<organism evidence="5 6">
    <name type="scientific">Salegentibacter salinarum</name>
    <dbReference type="NCBI Taxonomy" id="447422"/>
    <lineage>
        <taxon>Bacteria</taxon>
        <taxon>Pseudomonadati</taxon>
        <taxon>Bacteroidota</taxon>
        <taxon>Flavobacteriia</taxon>
        <taxon>Flavobacteriales</taxon>
        <taxon>Flavobacteriaceae</taxon>
        <taxon>Salegentibacter</taxon>
    </lineage>
</organism>
<dbReference type="Gene3D" id="3.40.50.1110">
    <property type="entry name" value="SGNH hydrolase"/>
    <property type="match status" value="1"/>
</dbReference>
<protein>
    <submittedName>
        <fullName evidence="5">Rhamnogalacturonan acetylesterase</fullName>
    </submittedName>
</protein>
<evidence type="ECO:0000259" key="4">
    <source>
        <dbReference type="Pfam" id="PF13472"/>
    </source>
</evidence>
<keyword evidence="2" id="KW-0378">Hydrolase</keyword>